<dbReference type="Proteomes" id="UP000055590">
    <property type="component" value="Chromosome"/>
</dbReference>
<feature type="transmembrane region" description="Helical" evidence="1">
    <location>
        <begin position="47"/>
        <end position="65"/>
    </location>
</feature>
<organism evidence="2 3">
    <name type="scientific">Vulgatibacter incomptus</name>
    <dbReference type="NCBI Taxonomy" id="1391653"/>
    <lineage>
        <taxon>Bacteria</taxon>
        <taxon>Pseudomonadati</taxon>
        <taxon>Myxococcota</taxon>
        <taxon>Myxococcia</taxon>
        <taxon>Myxococcales</taxon>
        <taxon>Cystobacterineae</taxon>
        <taxon>Vulgatibacteraceae</taxon>
        <taxon>Vulgatibacter</taxon>
    </lineage>
</organism>
<protein>
    <recommendedName>
        <fullName evidence="4">YeeE/YedE family protein</fullName>
    </recommendedName>
</protein>
<dbReference type="STRING" id="1391653.AKJ08_2834"/>
<gene>
    <name evidence="2" type="ORF">AKJ08_2834</name>
</gene>
<name>A0A0K1PG14_9BACT</name>
<evidence type="ECO:0000313" key="3">
    <source>
        <dbReference type="Proteomes" id="UP000055590"/>
    </source>
</evidence>
<sequence length="153" mass="15746">MKTIGMQGFVAFVAGLLFALGLAVGGMTEPGNVIGFLDFAGEWKPALGFVMAGAVGVSAITWRIVRRREAPICAGDFNLPTRRDLDARLIGGAAIFGIGWGLGGYCPGPGLVSLATGAPSAFVFVASMIGGTWLASAWERSRQTAAAEPSKLA</sequence>
<keyword evidence="1" id="KW-1133">Transmembrane helix</keyword>
<dbReference type="PATRIC" id="fig|1391653.3.peg.2952"/>
<dbReference type="AlphaFoldDB" id="A0A0K1PG14"/>
<dbReference type="EMBL" id="CP012332">
    <property type="protein sequence ID" value="AKU92447.1"/>
    <property type="molecule type" value="Genomic_DNA"/>
</dbReference>
<keyword evidence="1" id="KW-0472">Membrane</keyword>
<dbReference type="KEGG" id="vin:AKJ08_2834"/>
<feature type="transmembrane region" description="Helical" evidence="1">
    <location>
        <begin position="85"/>
        <end position="105"/>
    </location>
</feature>
<evidence type="ECO:0008006" key="4">
    <source>
        <dbReference type="Google" id="ProtNLM"/>
    </source>
</evidence>
<feature type="transmembrane region" description="Helical" evidence="1">
    <location>
        <begin position="111"/>
        <end position="135"/>
    </location>
</feature>
<keyword evidence="1" id="KW-0812">Transmembrane</keyword>
<proteinExistence type="predicted"/>
<evidence type="ECO:0000256" key="1">
    <source>
        <dbReference type="SAM" id="Phobius"/>
    </source>
</evidence>
<dbReference type="Pfam" id="PF20398">
    <property type="entry name" value="DUF6691"/>
    <property type="match status" value="1"/>
</dbReference>
<reference evidence="2 3" key="1">
    <citation type="submission" date="2015-08" db="EMBL/GenBank/DDBJ databases">
        <authorList>
            <person name="Babu N.S."/>
            <person name="Beckwith C.J."/>
            <person name="Beseler K.G."/>
            <person name="Brison A."/>
            <person name="Carone J.V."/>
            <person name="Caskin T.P."/>
            <person name="Diamond M."/>
            <person name="Durham M.E."/>
            <person name="Foxe J.M."/>
            <person name="Go M."/>
            <person name="Henderson B.A."/>
            <person name="Jones I.B."/>
            <person name="McGettigan J.A."/>
            <person name="Micheletti S.J."/>
            <person name="Nasrallah M.E."/>
            <person name="Ortiz D."/>
            <person name="Piller C.R."/>
            <person name="Privatt S.R."/>
            <person name="Schneider S.L."/>
            <person name="Sharp S."/>
            <person name="Smith T.C."/>
            <person name="Stanton J.D."/>
            <person name="Ullery H.E."/>
            <person name="Wilson R.J."/>
            <person name="Serrano M.G."/>
            <person name="Buck G."/>
            <person name="Lee V."/>
            <person name="Wang Y."/>
            <person name="Carvalho R."/>
            <person name="Voegtly L."/>
            <person name="Shi R."/>
            <person name="Duckworth R."/>
            <person name="Johnson A."/>
            <person name="Loviza R."/>
            <person name="Walstead R."/>
            <person name="Shah Z."/>
            <person name="Kiflezghi M."/>
            <person name="Wade K."/>
            <person name="Ball S.L."/>
            <person name="Bradley K.W."/>
            <person name="Asai D.J."/>
            <person name="Bowman C.A."/>
            <person name="Russell D.A."/>
            <person name="Pope W.H."/>
            <person name="Jacobs-Sera D."/>
            <person name="Hendrix R.W."/>
            <person name="Hatfull G.F."/>
        </authorList>
    </citation>
    <scope>NUCLEOTIDE SEQUENCE [LARGE SCALE GENOMIC DNA]</scope>
    <source>
        <strain evidence="2 3">DSM 27710</strain>
    </source>
</reference>
<accession>A0A0K1PG14</accession>
<dbReference type="RefSeq" id="WP_240475346.1">
    <property type="nucleotide sequence ID" value="NZ_CP012332.1"/>
</dbReference>
<keyword evidence="3" id="KW-1185">Reference proteome</keyword>
<dbReference type="InterPro" id="IPR046513">
    <property type="entry name" value="DUF6691"/>
</dbReference>
<evidence type="ECO:0000313" key="2">
    <source>
        <dbReference type="EMBL" id="AKU92447.1"/>
    </source>
</evidence>